<reference evidence="9 10" key="1">
    <citation type="submission" date="2019-06" db="EMBL/GenBank/DDBJ databases">
        <title>Comparative genomics and metabolomics analyses of clavulanic acid producing Streptomyces species provides insight into specialized metabolism and evolution of beta-lactam biosynthetic gene clusters.</title>
        <authorList>
            <person name="Moore M.A."/>
            <person name="Cruz-Morales P."/>
            <person name="Barona Gomez F."/>
            <person name="Kapil T."/>
        </authorList>
    </citation>
    <scope>NUCLEOTIDE SEQUENCE [LARGE SCALE GENOMIC DNA]</scope>
    <source>
        <strain evidence="9 10">T-272</strain>
    </source>
</reference>
<dbReference type="GO" id="GO:0004733">
    <property type="term" value="F:pyridoxamine phosphate oxidase activity"/>
    <property type="evidence" value="ECO:0007669"/>
    <property type="project" value="UniProtKB-EC"/>
</dbReference>
<dbReference type="InterPro" id="IPR000659">
    <property type="entry name" value="Pyridox_Oxase"/>
</dbReference>
<proteinExistence type="inferred from homology"/>
<evidence type="ECO:0000256" key="5">
    <source>
        <dbReference type="ARBA" id="ARBA00023002"/>
    </source>
</evidence>
<evidence type="ECO:0000256" key="3">
    <source>
        <dbReference type="ARBA" id="ARBA00022630"/>
    </source>
</evidence>
<feature type="compositionally biased region" description="Low complexity" evidence="6">
    <location>
        <begin position="9"/>
        <end position="30"/>
    </location>
</feature>
<gene>
    <name evidence="9" type="ORF">FFZ77_26410</name>
</gene>
<dbReference type="Pfam" id="PF01243">
    <property type="entry name" value="PNPOx_N"/>
    <property type="match status" value="1"/>
</dbReference>
<accession>A0ABW9P0R0</accession>
<dbReference type="InterPro" id="IPR011576">
    <property type="entry name" value="Pyridox_Oxase_N"/>
</dbReference>
<keyword evidence="10" id="KW-1185">Reference proteome</keyword>
<dbReference type="InterPro" id="IPR012349">
    <property type="entry name" value="Split_barrel_FMN-bd"/>
</dbReference>
<dbReference type="RefSeq" id="WP_153486365.1">
    <property type="nucleotide sequence ID" value="NZ_VDEQ01000302.1"/>
</dbReference>
<evidence type="ECO:0000256" key="4">
    <source>
        <dbReference type="ARBA" id="ARBA00022643"/>
    </source>
</evidence>
<comment type="similarity">
    <text evidence="2">Belongs to the pyridoxamine 5'-phosphate oxidase family.</text>
</comment>
<evidence type="ECO:0000313" key="9">
    <source>
        <dbReference type="EMBL" id="MQS38981.1"/>
    </source>
</evidence>
<feature type="domain" description="Pyridoxine 5'-phosphate oxidase dimerisation C-terminal" evidence="8">
    <location>
        <begin position="225"/>
        <end position="279"/>
    </location>
</feature>
<keyword evidence="5 9" id="KW-0560">Oxidoreductase</keyword>
<sequence length="279" mass="30068">MDNDRQESRGSQGSGSSAGSERSAGSRDGSAPGRGRAVPHPPRDPFHAHEAFLVLLRAQRVWDIDLPACDPAAAPGAPLPLFHQWFAEAVAAGQPEPHAMTLATVDDDDRPDVRTLMLHDADARGWHFASHSTSAKGRQLAAHPDAALGFYWAAQGRQIRVRGPVTPAGPTESLADLHNRSTGALAAALTGAQSEILGSRAELAHASAVAWERARTEPAASAPTWTRYVLEPREVEFFQGDAWRQHVRLRYRRATGAGDDARNGVVQGGDGWVRELLWP</sequence>
<evidence type="ECO:0000256" key="1">
    <source>
        <dbReference type="ARBA" id="ARBA00001917"/>
    </source>
</evidence>
<protein>
    <submittedName>
        <fullName evidence="9">Pyridoxal 5'-phosphate synthase</fullName>
        <ecNumber evidence="9">1.4.3.5</ecNumber>
    </submittedName>
</protein>
<feature type="region of interest" description="Disordered" evidence="6">
    <location>
        <begin position="1"/>
        <end position="44"/>
    </location>
</feature>
<name>A0ABW9P0R0_9ACTN</name>
<dbReference type="Gene3D" id="2.30.110.10">
    <property type="entry name" value="Electron Transport, Fmn-binding Protein, Chain A"/>
    <property type="match status" value="1"/>
</dbReference>
<dbReference type="InterPro" id="IPR019576">
    <property type="entry name" value="Pyridoxamine_oxidase_dimer_C"/>
</dbReference>
<comment type="cofactor">
    <cofactor evidence="1">
        <name>FMN</name>
        <dbReference type="ChEBI" id="CHEBI:58210"/>
    </cofactor>
</comment>
<evidence type="ECO:0000313" key="10">
    <source>
        <dbReference type="Proteomes" id="UP000460558"/>
    </source>
</evidence>
<dbReference type="PANTHER" id="PTHR10851">
    <property type="entry name" value="PYRIDOXINE-5-PHOSPHATE OXIDASE"/>
    <property type="match status" value="1"/>
</dbReference>
<dbReference type="NCBIfam" id="NF004231">
    <property type="entry name" value="PRK05679.1"/>
    <property type="match status" value="1"/>
</dbReference>
<feature type="domain" description="Pyridoxamine 5'-phosphate oxidase N-terminal" evidence="7">
    <location>
        <begin position="88"/>
        <end position="203"/>
    </location>
</feature>
<dbReference type="SUPFAM" id="SSF50475">
    <property type="entry name" value="FMN-binding split barrel"/>
    <property type="match status" value="1"/>
</dbReference>
<evidence type="ECO:0000256" key="2">
    <source>
        <dbReference type="ARBA" id="ARBA00007301"/>
    </source>
</evidence>
<evidence type="ECO:0000259" key="7">
    <source>
        <dbReference type="Pfam" id="PF01243"/>
    </source>
</evidence>
<dbReference type="Proteomes" id="UP000460558">
    <property type="component" value="Unassembled WGS sequence"/>
</dbReference>
<evidence type="ECO:0000256" key="6">
    <source>
        <dbReference type="SAM" id="MobiDB-lite"/>
    </source>
</evidence>
<dbReference type="Pfam" id="PF10590">
    <property type="entry name" value="PNP_phzG_C"/>
    <property type="match status" value="1"/>
</dbReference>
<dbReference type="PANTHER" id="PTHR10851:SF0">
    <property type="entry name" value="PYRIDOXINE-5'-PHOSPHATE OXIDASE"/>
    <property type="match status" value="1"/>
</dbReference>
<keyword evidence="3" id="KW-0285">Flavoprotein</keyword>
<organism evidence="9 10">
    <name type="scientific">Streptomyces katsurahamanus</name>
    <dbReference type="NCBI Taxonomy" id="2577098"/>
    <lineage>
        <taxon>Bacteria</taxon>
        <taxon>Bacillati</taxon>
        <taxon>Actinomycetota</taxon>
        <taxon>Actinomycetes</taxon>
        <taxon>Kitasatosporales</taxon>
        <taxon>Streptomycetaceae</taxon>
        <taxon>Streptomyces</taxon>
    </lineage>
</organism>
<evidence type="ECO:0000259" key="8">
    <source>
        <dbReference type="Pfam" id="PF10590"/>
    </source>
</evidence>
<dbReference type="EMBL" id="VDEQ01000302">
    <property type="protein sequence ID" value="MQS38981.1"/>
    <property type="molecule type" value="Genomic_DNA"/>
</dbReference>
<keyword evidence="4" id="KW-0288">FMN</keyword>
<comment type="caution">
    <text evidence="9">The sequence shown here is derived from an EMBL/GenBank/DDBJ whole genome shotgun (WGS) entry which is preliminary data.</text>
</comment>
<dbReference type="EC" id="1.4.3.5" evidence="9"/>